<keyword evidence="3" id="KW-0813">Transport</keyword>
<evidence type="ECO:0000256" key="8">
    <source>
        <dbReference type="ARBA" id="ARBA00023136"/>
    </source>
</evidence>
<gene>
    <name evidence="10" type="ORF">S01H4_43726</name>
    <name evidence="11" type="ORF">S03H2_00894</name>
</gene>
<dbReference type="AlphaFoldDB" id="X1D807"/>
<evidence type="ECO:0000313" key="11">
    <source>
        <dbReference type="EMBL" id="GAH29171.1"/>
    </source>
</evidence>
<evidence type="ECO:0000313" key="10">
    <source>
        <dbReference type="EMBL" id="GAH01219.1"/>
    </source>
</evidence>
<dbReference type="PRINTS" id="PR01651">
    <property type="entry name" value="SECGEXPORT"/>
</dbReference>
<reference evidence="10" key="1">
    <citation type="journal article" date="2014" name="Front. Microbiol.">
        <title>High frequency of phylogenetically diverse reductive dehalogenase-homologous genes in deep subseafloor sedimentary metagenomes.</title>
        <authorList>
            <person name="Kawai M."/>
            <person name="Futagami T."/>
            <person name="Toyoda A."/>
            <person name="Takaki Y."/>
            <person name="Nishi S."/>
            <person name="Hori S."/>
            <person name="Arai W."/>
            <person name="Tsubouchi T."/>
            <person name="Morono Y."/>
            <person name="Uchiyama I."/>
            <person name="Ito T."/>
            <person name="Fujiyama A."/>
            <person name="Inagaki F."/>
            <person name="Takami H."/>
        </authorList>
    </citation>
    <scope>NUCLEOTIDE SEQUENCE</scope>
    <source>
        <strain evidence="10">Expedition CK06-06</strain>
    </source>
</reference>
<evidence type="ECO:0000256" key="9">
    <source>
        <dbReference type="SAM" id="Phobius"/>
    </source>
</evidence>
<accession>X1D807</accession>
<dbReference type="Pfam" id="PF03840">
    <property type="entry name" value="SecG"/>
    <property type="match status" value="1"/>
</dbReference>
<dbReference type="GO" id="GO:0016020">
    <property type="term" value="C:membrane"/>
    <property type="evidence" value="ECO:0007669"/>
    <property type="project" value="UniProtKB-SubCell"/>
</dbReference>
<dbReference type="EMBL" id="BART01024154">
    <property type="protein sequence ID" value="GAH01219.1"/>
    <property type="molecule type" value="Genomic_DNA"/>
</dbReference>
<evidence type="ECO:0000256" key="5">
    <source>
        <dbReference type="ARBA" id="ARBA00022927"/>
    </source>
</evidence>
<organism evidence="10">
    <name type="scientific">marine sediment metagenome</name>
    <dbReference type="NCBI Taxonomy" id="412755"/>
    <lineage>
        <taxon>unclassified sequences</taxon>
        <taxon>metagenomes</taxon>
        <taxon>ecological metagenomes</taxon>
    </lineage>
</organism>
<keyword evidence="7" id="KW-0811">Translocation</keyword>
<comment type="similarity">
    <text evidence="2">Belongs to the SecG family.</text>
</comment>
<keyword evidence="6 9" id="KW-1133">Transmembrane helix</keyword>
<dbReference type="GO" id="GO:0015450">
    <property type="term" value="F:protein-transporting ATPase activity"/>
    <property type="evidence" value="ECO:0007669"/>
    <property type="project" value="InterPro"/>
</dbReference>
<proteinExistence type="inferred from homology"/>
<feature type="transmembrane region" description="Helical" evidence="9">
    <location>
        <begin position="6"/>
        <end position="25"/>
    </location>
</feature>
<evidence type="ECO:0000256" key="6">
    <source>
        <dbReference type="ARBA" id="ARBA00022989"/>
    </source>
</evidence>
<dbReference type="EMBL" id="BARU01000226">
    <property type="protein sequence ID" value="GAH29171.1"/>
    <property type="molecule type" value="Genomic_DNA"/>
</dbReference>
<evidence type="ECO:0000256" key="1">
    <source>
        <dbReference type="ARBA" id="ARBA00004141"/>
    </source>
</evidence>
<evidence type="ECO:0000256" key="2">
    <source>
        <dbReference type="ARBA" id="ARBA00008445"/>
    </source>
</evidence>
<keyword evidence="5" id="KW-0653">Protein transport</keyword>
<comment type="caution">
    <text evidence="10">The sequence shown here is derived from an EMBL/GenBank/DDBJ whole genome shotgun (WGS) entry which is preliminary data.</text>
</comment>
<dbReference type="GO" id="GO:0009306">
    <property type="term" value="P:protein secretion"/>
    <property type="evidence" value="ECO:0007669"/>
    <property type="project" value="InterPro"/>
</dbReference>
<protein>
    <recommendedName>
        <fullName evidence="12">Protein-export membrane protein SecG</fullName>
    </recommendedName>
</protein>
<dbReference type="InterPro" id="IPR004692">
    <property type="entry name" value="SecG"/>
</dbReference>
<feature type="transmembrane region" description="Helical" evidence="9">
    <location>
        <begin position="57"/>
        <end position="75"/>
    </location>
</feature>
<evidence type="ECO:0008006" key="12">
    <source>
        <dbReference type="Google" id="ProtNLM"/>
    </source>
</evidence>
<keyword evidence="4 9" id="KW-0812">Transmembrane</keyword>
<sequence>MTTLSTVIIIIHSVICLALILLILLHAGKGGGMSATFGEILGPASSSSIVEKNLNRITVAASIIFAITTILLNIIL</sequence>
<evidence type="ECO:0000256" key="7">
    <source>
        <dbReference type="ARBA" id="ARBA00023010"/>
    </source>
</evidence>
<keyword evidence="8 9" id="KW-0472">Membrane</keyword>
<comment type="subcellular location">
    <subcellularLocation>
        <location evidence="1">Membrane</location>
        <topology evidence="1">Multi-pass membrane protein</topology>
    </subcellularLocation>
</comment>
<evidence type="ECO:0000256" key="3">
    <source>
        <dbReference type="ARBA" id="ARBA00022448"/>
    </source>
</evidence>
<dbReference type="NCBIfam" id="TIGR00810">
    <property type="entry name" value="secG"/>
    <property type="match status" value="1"/>
</dbReference>
<evidence type="ECO:0000256" key="4">
    <source>
        <dbReference type="ARBA" id="ARBA00022692"/>
    </source>
</evidence>
<name>X1D807_9ZZZZ</name>